<keyword evidence="2" id="KW-0813">Transport</keyword>
<dbReference type="InterPro" id="IPR001180">
    <property type="entry name" value="CNH_dom"/>
</dbReference>
<reference evidence="6 7" key="1">
    <citation type="submission" date="2016-07" db="EMBL/GenBank/DDBJ databases">
        <title>Pervasive Adenine N6-methylation of Active Genes in Fungi.</title>
        <authorList>
            <consortium name="DOE Joint Genome Institute"/>
            <person name="Mondo S.J."/>
            <person name="Dannebaum R.O."/>
            <person name="Kuo R.C."/>
            <person name="Labutti K."/>
            <person name="Haridas S."/>
            <person name="Kuo A."/>
            <person name="Salamov A."/>
            <person name="Ahrendt S.R."/>
            <person name="Lipzen A."/>
            <person name="Sullivan W."/>
            <person name="Andreopoulos W.B."/>
            <person name="Clum A."/>
            <person name="Lindquist E."/>
            <person name="Daum C."/>
            <person name="Ramamoorthy G.K."/>
            <person name="Gryganskyi A."/>
            <person name="Culley D."/>
            <person name="Magnuson J.K."/>
            <person name="James T.Y."/>
            <person name="O'Malley M.A."/>
            <person name="Stajich J.E."/>
            <person name="Spatafora J.W."/>
            <person name="Visel A."/>
            <person name="Grigoriev I.V."/>
        </authorList>
    </citation>
    <scope>NUCLEOTIDE SEQUENCE [LARGE SCALE GENOMIC DNA]</scope>
    <source>
        <strain evidence="6 7">JEL800</strain>
    </source>
</reference>
<dbReference type="GO" id="GO:0005737">
    <property type="term" value="C:cytoplasm"/>
    <property type="evidence" value="ECO:0007669"/>
    <property type="project" value="UniProtKB-SubCell"/>
</dbReference>
<proteinExistence type="predicted"/>
<keyword evidence="4" id="KW-0653">Protein transport</keyword>
<evidence type="ECO:0000256" key="2">
    <source>
        <dbReference type="ARBA" id="ARBA00022448"/>
    </source>
</evidence>
<keyword evidence="7" id="KW-1185">Reference proteome</keyword>
<dbReference type="Pfam" id="PF00780">
    <property type="entry name" value="CNH"/>
    <property type="match status" value="1"/>
</dbReference>
<evidence type="ECO:0000256" key="1">
    <source>
        <dbReference type="ARBA" id="ARBA00004496"/>
    </source>
</evidence>
<accession>A0A1Y2C9V5</accession>
<dbReference type="GO" id="GO:0016020">
    <property type="term" value="C:membrane"/>
    <property type="evidence" value="ECO:0007669"/>
    <property type="project" value="TreeGrafter"/>
</dbReference>
<evidence type="ECO:0000259" key="5">
    <source>
        <dbReference type="PROSITE" id="PS50219"/>
    </source>
</evidence>
<dbReference type="EMBL" id="MCGO01000024">
    <property type="protein sequence ID" value="ORY43809.1"/>
    <property type="molecule type" value="Genomic_DNA"/>
</dbReference>
<keyword evidence="3" id="KW-0963">Cytoplasm</keyword>
<evidence type="ECO:0000313" key="7">
    <source>
        <dbReference type="Proteomes" id="UP000193642"/>
    </source>
</evidence>
<feature type="domain" description="CNH" evidence="5">
    <location>
        <begin position="1"/>
        <end position="247"/>
    </location>
</feature>
<evidence type="ECO:0000313" key="6">
    <source>
        <dbReference type="EMBL" id="ORY43809.1"/>
    </source>
</evidence>
<dbReference type="OrthoDB" id="10258882at2759"/>
<dbReference type="PANTHER" id="PTHR12894">
    <property type="entry name" value="CNH DOMAIN CONTAINING"/>
    <property type="match status" value="1"/>
</dbReference>
<dbReference type="PANTHER" id="PTHR12894:SF27">
    <property type="entry name" value="TRANSFORMING GROWTH FACTOR-BETA RECEPTOR-ASSOCIATED PROTEIN 1"/>
    <property type="match status" value="1"/>
</dbReference>
<comment type="subcellular location">
    <subcellularLocation>
        <location evidence="1">Cytoplasm</location>
    </subcellularLocation>
</comment>
<dbReference type="Proteomes" id="UP000193642">
    <property type="component" value="Unassembled WGS sequence"/>
</dbReference>
<dbReference type="InterPro" id="IPR019452">
    <property type="entry name" value="VPS39/TGF_beta_rcpt-assoc_1"/>
</dbReference>
<dbReference type="STRING" id="329046.A0A1Y2C9V5"/>
<dbReference type="GO" id="GO:0006914">
    <property type="term" value="P:autophagy"/>
    <property type="evidence" value="ECO:0007669"/>
    <property type="project" value="TreeGrafter"/>
</dbReference>
<gene>
    <name evidence="6" type="ORF">BCR33DRAFT_717447</name>
</gene>
<dbReference type="PROSITE" id="PS50219">
    <property type="entry name" value="CNH"/>
    <property type="match status" value="1"/>
</dbReference>
<dbReference type="Pfam" id="PF10366">
    <property type="entry name" value="Vps39_1"/>
    <property type="match status" value="1"/>
</dbReference>
<protein>
    <recommendedName>
        <fullName evidence="5">CNH domain-containing protein</fullName>
    </recommendedName>
</protein>
<dbReference type="AlphaFoldDB" id="A0A1Y2C9V5"/>
<evidence type="ECO:0000256" key="4">
    <source>
        <dbReference type="ARBA" id="ARBA00022927"/>
    </source>
</evidence>
<dbReference type="GO" id="GO:0034058">
    <property type="term" value="P:endosomal vesicle fusion"/>
    <property type="evidence" value="ECO:0007669"/>
    <property type="project" value="TreeGrafter"/>
</dbReference>
<sequence>MLATGRKPVEQLHAIVAESKLLVLSETSVMFHSLRSLTAISSASSSQNFKAITAVALDKVLEPPFNFCVAKRRSLHLYYITENQLGTTKEIPLVDGAILLRKCGRSILAADAQNYKLVNEKNGSVTTLFPYDRAVMKPIICAIGRSEFLLVLATVPGVALGMFVNSNGDAVRVFHFPYTIALLRTNVLEIHNLFTQELHATVPIPSPALFLQDTSFPLQLHSQKRTMKTVVVCSGGVVLGVLVKRVEGQIEEFLEAREIGKAIQLAELAVQWGETGDTKKQVFDRIYEQAGVLYFKDLSFDEAVKCFKKGDVDPCILINEFGGIVAIEGAEALVPWKEDIEQALLDAVRAKNPNVENEEQIAELWRKALLQGKDALTTYFLSARNKEYAVNSYEQIDNFLLVVYEQAEPTSLNTFLSIPNYCNVAKAEEFLWKRERYYALSLLLKSTSQTRKVLEIWMRLLSGEYEDEEFEGSEMVAEYLSKVNEESVFLEYAKRLLVIDPVLGVKVFLTTSLSLPPSKVLPILEQHGPLALCEYLESLRSSGKSDMTSDQHLLKLYLADLKSSYSKEPLFKTREQYLATKVTENPRDTQTVLRYKISSLLSTTQLDSKISTALLAETLLPLQGFFYEHATIHSEQGNIRDALSIWVRDLMDFKAAERAVVESGDRELFLVLINLYLEAMWLLNTYPDVFDLAEILALLPDRWSLAALSGYFSSRVRESAHKAQEQLLMKALVKGANFKTNARLVDWYNSVGPLVVKKGEECVVCRKAVDSHIVILPVSGDTKTDRDGSVIPPQ</sequence>
<dbReference type="InterPro" id="IPR032914">
    <property type="entry name" value="Vam6/VPS39/TRAP1"/>
</dbReference>
<dbReference type="GO" id="GO:0015031">
    <property type="term" value="P:protein transport"/>
    <property type="evidence" value="ECO:0007669"/>
    <property type="project" value="UniProtKB-KW"/>
</dbReference>
<organism evidence="6 7">
    <name type="scientific">Rhizoclosmatium globosum</name>
    <dbReference type="NCBI Taxonomy" id="329046"/>
    <lineage>
        <taxon>Eukaryota</taxon>
        <taxon>Fungi</taxon>
        <taxon>Fungi incertae sedis</taxon>
        <taxon>Chytridiomycota</taxon>
        <taxon>Chytridiomycota incertae sedis</taxon>
        <taxon>Chytridiomycetes</taxon>
        <taxon>Chytridiales</taxon>
        <taxon>Chytriomycetaceae</taxon>
        <taxon>Rhizoclosmatium</taxon>
    </lineage>
</organism>
<evidence type="ECO:0000256" key="3">
    <source>
        <dbReference type="ARBA" id="ARBA00022490"/>
    </source>
</evidence>
<name>A0A1Y2C9V5_9FUNG</name>
<comment type="caution">
    <text evidence="6">The sequence shown here is derived from an EMBL/GenBank/DDBJ whole genome shotgun (WGS) entry which is preliminary data.</text>
</comment>